<name>A0AAU9HBC1_STRTR</name>
<dbReference type="SUPFAM" id="SSF56601">
    <property type="entry name" value="beta-lactamase/transpeptidase-like"/>
    <property type="match status" value="1"/>
</dbReference>
<evidence type="ECO:0000313" key="3">
    <source>
        <dbReference type="Proteomes" id="UP000509120"/>
    </source>
</evidence>
<proteinExistence type="predicted"/>
<dbReference type="EMBL" id="LR822030">
    <property type="protein sequence ID" value="CAD0153748.1"/>
    <property type="molecule type" value="Genomic_DNA"/>
</dbReference>
<dbReference type="InterPro" id="IPR001967">
    <property type="entry name" value="Peptidase_S11_N"/>
</dbReference>
<dbReference type="Proteomes" id="UP000509120">
    <property type="component" value="Chromosome"/>
</dbReference>
<feature type="domain" description="Peptidase S11 D-alanyl-D-alanine carboxypeptidase A N-terminal" evidence="1">
    <location>
        <begin position="23"/>
        <end position="114"/>
    </location>
</feature>
<gene>
    <name evidence="2" type="ORF">STHERMO_0099</name>
</gene>
<accession>A0AAU9HBC1</accession>
<evidence type="ECO:0000259" key="1">
    <source>
        <dbReference type="Pfam" id="PF00768"/>
    </source>
</evidence>
<dbReference type="Gene3D" id="3.40.710.10">
    <property type="entry name" value="DD-peptidase/beta-lactamase superfamily"/>
    <property type="match status" value="1"/>
</dbReference>
<dbReference type="EC" id="3.4.16.4" evidence="2"/>
<keyword evidence="2" id="KW-0378">Hydrolase</keyword>
<dbReference type="GO" id="GO:0006508">
    <property type="term" value="P:proteolysis"/>
    <property type="evidence" value="ECO:0007669"/>
    <property type="project" value="InterPro"/>
</dbReference>
<reference evidence="2 3" key="1">
    <citation type="submission" date="2020-06" db="EMBL/GenBank/DDBJ databases">
        <authorList>
            <person name="Chuat V."/>
        </authorList>
    </citation>
    <scope>NUCLEOTIDE SEQUENCE [LARGE SCALE GENOMIC DNA]</scope>
    <source>
        <strain evidence="2">STH_CIRM_1046</strain>
    </source>
</reference>
<sequence length="116" mass="12507">MTFLLCLGSVAPTFAADKKKGFDASAKHAIAVEATTGKILYEKDATTPTGIGSITKLLTAYMVYKAVDQGDLKWNTKVDISDYPFELTVSAGVSNIPLDARKYTVKQLLDATLICQ</sequence>
<organism evidence="2 3">
    <name type="scientific">Streptococcus thermophilus</name>
    <dbReference type="NCBI Taxonomy" id="1308"/>
    <lineage>
        <taxon>Bacteria</taxon>
        <taxon>Bacillati</taxon>
        <taxon>Bacillota</taxon>
        <taxon>Bacilli</taxon>
        <taxon>Lactobacillales</taxon>
        <taxon>Streptococcaceae</taxon>
        <taxon>Streptococcus</taxon>
    </lineage>
</organism>
<dbReference type="InterPro" id="IPR012338">
    <property type="entry name" value="Beta-lactam/transpept-like"/>
</dbReference>
<dbReference type="GO" id="GO:0009002">
    <property type="term" value="F:serine-type D-Ala-D-Ala carboxypeptidase activity"/>
    <property type="evidence" value="ECO:0007669"/>
    <property type="project" value="UniProtKB-EC"/>
</dbReference>
<protein>
    <submittedName>
        <fullName evidence="2">D-alanyl-D-alanine carboxypeptidase (Penicillin-binding protein 5)</fullName>
        <ecNumber evidence="2">3.4.16.4</ecNumber>
    </submittedName>
</protein>
<keyword evidence="2" id="KW-0645">Protease</keyword>
<dbReference type="Pfam" id="PF00768">
    <property type="entry name" value="Peptidase_S11"/>
    <property type="match status" value="1"/>
</dbReference>
<dbReference type="AlphaFoldDB" id="A0AAU9HBC1"/>
<keyword evidence="2" id="KW-0121">Carboxypeptidase</keyword>
<evidence type="ECO:0000313" key="2">
    <source>
        <dbReference type="EMBL" id="CAD0153748.1"/>
    </source>
</evidence>